<sequence length="378" mass="44337">MKKATVVFIICYLSGIFGIAQNNHTNNIVGTNHYIKSKVLNEERQIQIYLPPHYKNSEEKYPVLYVLDGQRFFLYAVSLSQTFNQFQLTPDFIVVGINTDYPKRFQDLGDGKERFIEFLENELTEYIDLNFRTNDENLIFGWEYGASMVFNTMLSTPTLFDGHIMASGYPIIDSIDKLNDVSTLHTNLYFSVSPDEYDVKHSAIKLDSLLSQKHIKGLHWSFLNLEIEQHQSTAYPTLYHGIRNHFQFYPEFETNKLQNFVNAGGMDYANHYVVERARRHGFSPELSLWSKFTIIRCAMRAEDFYHFETLINNLHKTEFLNDLMNGNMEYAVYNFANFYEKHKHFKEAIALYDLLLKKYPHSEILLKKKAIAINQIKE</sequence>
<gene>
    <name evidence="1" type="ORF">QYS47_01070</name>
</gene>
<keyword evidence="1" id="KW-0378">Hydrolase</keyword>
<dbReference type="Pfam" id="PF00756">
    <property type="entry name" value="Esterase"/>
    <property type="match status" value="1"/>
</dbReference>
<dbReference type="EMBL" id="CP129968">
    <property type="protein sequence ID" value="WKK83359.2"/>
    <property type="molecule type" value="Genomic_DNA"/>
</dbReference>
<dbReference type="InterPro" id="IPR029058">
    <property type="entry name" value="AB_hydrolase_fold"/>
</dbReference>
<proteinExistence type="predicted"/>
<dbReference type="Gene3D" id="3.40.50.1820">
    <property type="entry name" value="alpha/beta hydrolase"/>
    <property type="match status" value="1"/>
</dbReference>
<dbReference type="Proteomes" id="UP001232019">
    <property type="component" value="Chromosome"/>
</dbReference>
<dbReference type="InterPro" id="IPR000801">
    <property type="entry name" value="Esterase-like"/>
</dbReference>
<reference evidence="1" key="1">
    <citation type="submission" date="2023-08" db="EMBL/GenBank/DDBJ databases">
        <title>Comparative genomics and taxonomic characterization of three novel marine species of genus Marivirga.</title>
        <authorList>
            <person name="Muhammad N."/>
            <person name="Kim S.-G."/>
        </authorList>
    </citation>
    <scope>NUCLEOTIDE SEQUENCE</scope>
    <source>
        <strain evidence="1">BKB1-2</strain>
    </source>
</reference>
<dbReference type="SUPFAM" id="SSF53474">
    <property type="entry name" value="alpha/beta-Hydrolases"/>
    <property type="match status" value="1"/>
</dbReference>
<dbReference type="RefSeq" id="WP_322345556.1">
    <property type="nucleotide sequence ID" value="NZ_CP129968.2"/>
</dbReference>
<dbReference type="PANTHER" id="PTHR48098:SF6">
    <property type="entry name" value="FERRI-BACILLIBACTIN ESTERASE BESA"/>
    <property type="match status" value="1"/>
</dbReference>
<name>A0AA49GE42_9BACT</name>
<dbReference type="GO" id="GO:0016787">
    <property type="term" value="F:hydrolase activity"/>
    <property type="evidence" value="ECO:0007669"/>
    <property type="project" value="UniProtKB-KW"/>
</dbReference>
<dbReference type="InterPro" id="IPR050583">
    <property type="entry name" value="Mycobacterial_A85_antigen"/>
</dbReference>
<evidence type="ECO:0000313" key="1">
    <source>
        <dbReference type="EMBL" id="WKK83359.2"/>
    </source>
</evidence>
<dbReference type="PANTHER" id="PTHR48098">
    <property type="entry name" value="ENTEROCHELIN ESTERASE-RELATED"/>
    <property type="match status" value="1"/>
</dbReference>
<organism evidence="1">
    <name type="scientific">Marivirga arenosa</name>
    <dbReference type="NCBI Taxonomy" id="3059076"/>
    <lineage>
        <taxon>Bacteria</taxon>
        <taxon>Pseudomonadati</taxon>
        <taxon>Bacteroidota</taxon>
        <taxon>Cytophagia</taxon>
        <taxon>Cytophagales</taxon>
        <taxon>Marivirgaceae</taxon>
        <taxon>Marivirga</taxon>
    </lineage>
</organism>
<dbReference type="KEGG" id="marp:QYS47_01070"/>
<accession>A0AA49GE42</accession>
<protein>
    <submittedName>
        <fullName evidence="1">Alpha/beta hydrolase-fold protein</fullName>
    </submittedName>
</protein>
<dbReference type="AlphaFoldDB" id="A0AA49GE42"/>